<dbReference type="PROSITE" id="PS51324">
    <property type="entry name" value="ERV_ALR"/>
    <property type="match status" value="1"/>
</dbReference>
<comment type="cofactor">
    <cofactor evidence="1">
        <name>FAD</name>
        <dbReference type="ChEBI" id="CHEBI:57692"/>
    </cofactor>
</comment>
<dbReference type="PANTHER" id="PTHR12645">
    <property type="entry name" value="ALR/ERV"/>
    <property type="match status" value="1"/>
</dbReference>
<dbReference type="EC" id="1.8.3.2" evidence="2"/>
<accession>A0A6C0DML5</accession>
<evidence type="ECO:0000259" key="7">
    <source>
        <dbReference type="PROSITE" id="PS51324"/>
    </source>
</evidence>
<keyword evidence="3" id="KW-0285">Flavoprotein</keyword>
<evidence type="ECO:0000256" key="5">
    <source>
        <dbReference type="ARBA" id="ARBA00023002"/>
    </source>
</evidence>
<name>A0A6C0DML5_9ZZZZ</name>
<dbReference type="PANTHER" id="PTHR12645:SF0">
    <property type="entry name" value="FAD-LINKED SULFHYDRYL OXIDASE ALR"/>
    <property type="match status" value="1"/>
</dbReference>
<evidence type="ECO:0000256" key="4">
    <source>
        <dbReference type="ARBA" id="ARBA00022827"/>
    </source>
</evidence>
<evidence type="ECO:0000256" key="3">
    <source>
        <dbReference type="ARBA" id="ARBA00022630"/>
    </source>
</evidence>
<sequence length="212" mass="25548">MNMIFSTKQQNYSQYNQSQKQIQTTNQNTMLLRMNRQPRYIPVKSNIEPAITVNNAEEQLPKKMKWGEPTWFLFHTLAHKIKDEHFNHMKLDILNIITTICNNLPCPNCAEHATEYMKRVNYNSIKTKQDFKNLFFQFHNEVNMRKGFPLFPHDNLDEKYSKALTKNIIQHFMIFFQDKHKSIHMIANDMHRERLSQSLKSWFNDNIQYFDN</sequence>
<dbReference type="GO" id="GO:0050660">
    <property type="term" value="F:flavin adenine dinucleotide binding"/>
    <property type="evidence" value="ECO:0007669"/>
    <property type="project" value="TreeGrafter"/>
</dbReference>
<evidence type="ECO:0000256" key="2">
    <source>
        <dbReference type="ARBA" id="ARBA00012512"/>
    </source>
</evidence>
<dbReference type="Gene3D" id="1.20.120.310">
    <property type="entry name" value="ERV/ALR sulfhydryl oxidase domain"/>
    <property type="match status" value="1"/>
</dbReference>
<keyword evidence="5" id="KW-0560">Oxidoreductase</keyword>
<protein>
    <recommendedName>
        <fullName evidence="2">thiol oxidase</fullName>
        <ecNumber evidence="2">1.8.3.2</ecNumber>
    </recommendedName>
</protein>
<dbReference type="InterPro" id="IPR036774">
    <property type="entry name" value="ERV/ALR_sulphydryl_oxid_sf"/>
</dbReference>
<keyword evidence="4" id="KW-0274">FAD</keyword>
<keyword evidence="6" id="KW-1015">Disulfide bond</keyword>
<dbReference type="EMBL" id="MN739636">
    <property type="protein sequence ID" value="QHT17460.1"/>
    <property type="molecule type" value="Genomic_DNA"/>
</dbReference>
<evidence type="ECO:0000256" key="1">
    <source>
        <dbReference type="ARBA" id="ARBA00001974"/>
    </source>
</evidence>
<dbReference type="Pfam" id="PF04777">
    <property type="entry name" value="Evr1_Alr"/>
    <property type="match status" value="1"/>
</dbReference>
<dbReference type="InterPro" id="IPR039799">
    <property type="entry name" value="ALR/ERV"/>
</dbReference>
<proteinExistence type="predicted"/>
<reference evidence="8" key="1">
    <citation type="journal article" date="2020" name="Nature">
        <title>Giant virus diversity and host interactions through global metagenomics.</title>
        <authorList>
            <person name="Schulz F."/>
            <person name="Roux S."/>
            <person name="Paez-Espino D."/>
            <person name="Jungbluth S."/>
            <person name="Walsh D.A."/>
            <person name="Denef V.J."/>
            <person name="McMahon K.D."/>
            <person name="Konstantinidis K.T."/>
            <person name="Eloe-Fadrosh E.A."/>
            <person name="Kyrpides N.C."/>
            <person name="Woyke T."/>
        </authorList>
    </citation>
    <scope>NUCLEOTIDE SEQUENCE</scope>
    <source>
        <strain evidence="8">GVMAG-M-3300023174-24</strain>
    </source>
</reference>
<dbReference type="GO" id="GO:0016971">
    <property type="term" value="F:flavin-dependent sulfhydryl oxidase activity"/>
    <property type="evidence" value="ECO:0007669"/>
    <property type="project" value="InterPro"/>
</dbReference>
<dbReference type="InterPro" id="IPR017905">
    <property type="entry name" value="ERV/ALR_sulphydryl_oxidase"/>
</dbReference>
<evidence type="ECO:0000256" key="6">
    <source>
        <dbReference type="ARBA" id="ARBA00023157"/>
    </source>
</evidence>
<evidence type="ECO:0000313" key="8">
    <source>
        <dbReference type="EMBL" id="QHT17460.1"/>
    </source>
</evidence>
<dbReference type="SUPFAM" id="SSF69000">
    <property type="entry name" value="FAD-dependent thiol oxidase"/>
    <property type="match status" value="1"/>
</dbReference>
<dbReference type="GO" id="GO:0005739">
    <property type="term" value="C:mitochondrion"/>
    <property type="evidence" value="ECO:0007669"/>
    <property type="project" value="TreeGrafter"/>
</dbReference>
<feature type="domain" description="ERV/ALR sulfhydryl oxidase" evidence="7">
    <location>
        <begin position="59"/>
        <end position="160"/>
    </location>
</feature>
<dbReference type="AlphaFoldDB" id="A0A6C0DML5"/>
<organism evidence="8">
    <name type="scientific">viral metagenome</name>
    <dbReference type="NCBI Taxonomy" id="1070528"/>
    <lineage>
        <taxon>unclassified sequences</taxon>
        <taxon>metagenomes</taxon>
        <taxon>organismal metagenomes</taxon>
    </lineage>
</organism>